<feature type="compositionally biased region" description="Polar residues" evidence="7">
    <location>
        <begin position="935"/>
        <end position="962"/>
    </location>
</feature>
<feature type="domain" description="VTT" evidence="9">
    <location>
        <begin position="513"/>
        <end position="632"/>
    </location>
</feature>
<dbReference type="InterPro" id="IPR032816">
    <property type="entry name" value="VTT_dom"/>
</dbReference>
<dbReference type="GO" id="GO:0016020">
    <property type="term" value="C:membrane"/>
    <property type="evidence" value="ECO:0007669"/>
    <property type="project" value="UniProtKB-SubCell"/>
</dbReference>
<evidence type="ECO:0000256" key="8">
    <source>
        <dbReference type="SAM" id="Phobius"/>
    </source>
</evidence>
<evidence type="ECO:0000313" key="10">
    <source>
        <dbReference type="EMBL" id="CAF4661905.1"/>
    </source>
</evidence>
<feature type="transmembrane region" description="Helical" evidence="8">
    <location>
        <begin position="434"/>
        <end position="452"/>
    </location>
</feature>
<feature type="compositionally biased region" description="Polar residues" evidence="7">
    <location>
        <begin position="873"/>
        <end position="894"/>
    </location>
</feature>
<feature type="region of interest" description="Disordered" evidence="7">
    <location>
        <begin position="322"/>
        <end position="354"/>
    </location>
</feature>
<evidence type="ECO:0000256" key="2">
    <source>
        <dbReference type="ARBA" id="ARBA00022692"/>
    </source>
</evidence>
<evidence type="ECO:0000256" key="6">
    <source>
        <dbReference type="ARBA" id="ARBA00025797"/>
    </source>
</evidence>
<comment type="caution">
    <text evidence="10">The sequence shown here is derived from an EMBL/GenBank/DDBJ whole genome shotgun (WGS) entry which is preliminary data.</text>
</comment>
<feature type="compositionally biased region" description="Low complexity" evidence="7">
    <location>
        <begin position="895"/>
        <end position="908"/>
    </location>
</feature>
<dbReference type="InterPro" id="IPR045014">
    <property type="entry name" value="TM41A/B"/>
</dbReference>
<feature type="region of interest" description="Disordered" evidence="7">
    <location>
        <begin position="184"/>
        <end position="212"/>
    </location>
</feature>
<evidence type="ECO:0000256" key="4">
    <source>
        <dbReference type="ARBA" id="ARBA00022989"/>
    </source>
</evidence>
<name>A0A821G689_9BILA</name>
<feature type="region of interest" description="Disordered" evidence="7">
    <location>
        <begin position="1"/>
        <end position="30"/>
    </location>
</feature>
<evidence type="ECO:0000256" key="1">
    <source>
        <dbReference type="ARBA" id="ARBA00004141"/>
    </source>
</evidence>
<proteinExistence type="inferred from homology"/>
<dbReference type="Pfam" id="PF09335">
    <property type="entry name" value="VTT_dom"/>
    <property type="match status" value="1"/>
</dbReference>
<keyword evidence="4 8" id="KW-1133">Transmembrane helix</keyword>
<comment type="subcellular location">
    <subcellularLocation>
        <location evidence="1">Membrane</location>
        <topology evidence="1">Multi-pass membrane protein</topology>
    </subcellularLocation>
</comment>
<accession>A0A821G689</accession>
<evidence type="ECO:0000313" key="11">
    <source>
        <dbReference type="Proteomes" id="UP000663838"/>
    </source>
</evidence>
<evidence type="ECO:0000256" key="5">
    <source>
        <dbReference type="ARBA" id="ARBA00023136"/>
    </source>
</evidence>
<feature type="compositionally biased region" description="Pro residues" evidence="7">
    <location>
        <begin position="331"/>
        <end position="342"/>
    </location>
</feature>
<evidence type="ECO:0000256" key="3">
    <source>
        <dbReference type="ARBA" id="ARBA00022729"/>
    </source>
</evidence>
<feature type="transmembrane region" description="Helical" evidence="8">
    <location>
        <begin position="612"/>
        <end position="634"/>
    </location>
</feature>
<feature type="compositionally biased region" description="Low complexity" evidence="7">
    <location>
        <begin position="801"/>
        <end position="827"/>
    </location>
</feature>
<dbReference type="PANTHER" id="PTHR43220:SF21">
    <property type="entry name" value="TRANSMEMBRANE PROTEIN 41A"/>
    <property type="match status" value="1"/>
</dbReference>
<reference evidence="10" key="1">
    <citation type="submission" date="2021-02" db="EMBL/GenBank/DDBJ databases">
        <authorList>
            <person name="Nowell W R."/>
        </authorList>
    </citation>
    <scope>NUCLEOTIDE SEQUENCE</scope>
</reference>
<evidence type="ECO:0000259" key="9">
    <source>
        <dbReference type="Pfam" id="PF09335"/>
    </source>
</evidence>
<feature type="region of interest" description="Disordered" evidence="7">
    <location>
        <begin position="801"/>
        <end position="962"/>
    </location>
</feature>
<dbReference type="Proteomes" id="UP000663838">
    <property type="component" value="Unassembled WGS sequence"/>
</dbReference>
<dbReference type="AlphaFoldDB" id="A0A821G689"/>
<sequence length="1176" mass="130157">MNETYGPSDLASTARPLTSSHPKRKIGNVDDGEHFYSFDIEHEQSTKSFCSHSPTLTINSNNNNNNNSTLTNYQQTTKIIQEFNIQQLTTSDITVSSTINIKSTPKQQMKQSNSDLLSEADFQRVVQDITPADRDLFDEFLNGIKQKTDDYLFLSSFDDLPLSTQEQDSIAKRHLLLSAPSQTSSVISTDRRRNSIPRGSSTIHYGPHSMPVTNRPQNAAAQTLKQMAVQHQQRNMYNQQQQQQQQQPQITTSYVNYPYNNSTRQLYHQSQISPDNDTHVNPTSYYQPMSYSSAPQVTMSSYNHHSQQHSNIYGIQNYSYQSSSSLYQQQQPPPPPPPPPPQQQQSLSTSSYSVASYSPSNGLLSTATSLPSSNFYSQEDNLPILDLQQHDSELEMELIPRQVSIGIDSSSMASSTTNSTTSSKSSLHFMKSSVTVWFIPLIFALATFYMYILSTNAPPLKDDSDRATLRFPRSIEALKNLSNTLQHYRDDHLAYLLLLYGSTYLYKQSFSLPGSAILNLLGGALFGTWLGFPFCCLLTAVGATLCYLLVSHFAHNLVVECCHKKISILQKKVEAGRDNLFFVLLFMRMVPMSPNSLITITCPLLNVPKKIFFFSILFGMAPYTFISVQTGSFLSQLNSFDDLFSLRTFLTLGLIATVAGCTGLVITRKKDRIDKLPPGAYPTHAGDPSLSRTIKPSLPLDGAASDYDIESLNNYNVREQTDARGQQLYPNRNGGLYGDGFQNSSPSTMNTSSAAYKDAPTGSLMNNTINYPSNINPNPPPINLAKSSLPLVSTSLNNTGTGLNPTNIPTNNPITSFSGFPPAMNPNQPAPAPTNNPLSAIGSFPPGMNPNQPAPAPTNNATTSFNGFPADMNLNQSAPAPTNNPPIVNINQAQTSPSSTNNAPSSFSKFLPGLGGNKSTSTTTTNDPQTTQTNYPSIMNSPSQFPSTQVPPMNDSNYSTNSQSKPIMKPILSFQNQSHANGDNGDDNGSRLELDFPIENVLADSNIPSAMAIKINETIERDRLGNAYHINRYTIEPPMQRIYIGNDEPITRRLSNNNFHVGTRHITEIENFNPNLLSNNIIDCQRLTGQHHRHHSQSDASLDDYLDQLIRKSGGTVIQAQSFQHLQQLINQYISHYQFMPTQSSTNPPPLDTNNIKEPVFYYTARALPTDPMAHY</sequence>
<feature type="transmembrane region" description="Helical" evidence="8">
    <location>
        <begin position="517"/>
        <end position="550"/>
    </location>
</feature>
<dbReference type="PANTHER" id="PTHR43220">
    <property type="match status" value="1"/>
</dbReference>
<keyword evidence="5 8" id="KW-0472">Membrane</keyword>
<evidence type="ECO:0000256" key="7">
    <source>
        <dbReference type="SAM" id="MobiDB-lite"/>
    </source>
</evidence>
<keyword evidence="3" id="KW-0732">Signal</keyword>
<feature type="compositionally biased region" description="Low complexity" evidence="7">
    <location>
        <begin position="919"/>
        <end position="934"/>
    </location>
</feature>
<dbReference type="EMBL" id="CAJOBS010000928">
    <property type="protein sequence ID" value="CAF4661905.1"/>
    <property type="molecule type" value="Genomic_DNA"/>
</dbReference>
<keyword evidence="2 8" id="KW-0812">Transmembrane</keyword>
<feature type="compositionally biased region" description="Low complexity" evidence="7">
    <location>
        <begin position="343"/>
        <end position="354"/>
    </location>
</feature>
<gene>
    <name evidence="10" type="ORF">TOA249_LOCUS14739</name>
</gene>
<feature type="transmembrane region" description="Helical" evidence="8">
    <location>
        <begin position="580"/>
        <end position="605"/>
    </location>
</feature>
<feature type="transmembrane region" description="Helical" evidence="8">
    <location>
        <begin position="646"/>
        <end position="666"/>
    </location>
</feature>
<feature type="region of interest" description="Disordered" evidence="7">
    <location>
        <begin position="230"/>
        <end position="249"/>
    </location>
</feature>
<organism evidence="10 11">
    <name type="scientific">Rotaria socialis</name>
    <dbReference type="NCBI Taxonomy" id="392032"/>
    <lineage>
        <taxon>Eukaryota</taxon>
        <taxon>Metazoa</taxon>
        <taxon>Spiralia</taxon>
        <taxon>Gnathifera</taxon>
        <taxon>Rotifera</taxon>
        <taxon>Eurotatoria</taxon>
        <taxon>Bdelloidea</taxon>
        <taxon>Philodinida</taxon>
        <taxon>Philodinidae</taxon>
        <taxon>Rotaria</taxon>
    </lineage>
</organism>
<comment type="similarity">
    <text evidence="6">Belongs to the TMEM41 family.</text>
</comment>
<protein>
    <recommendedName>
        <fullName evidence="9">VTT domain-containing protein</fullName>
    </recommendedName>
</protein>